<sequence length="218" mass="24561">MALQSVSIRLFCSLFFRTFLVQNSRTSIRKVFPITCLILAIFSPSLIASEVTRIPEFLRGSIYEDVGNDKGVDPALLYALALTESGRALGERSETVAPWPYVLRAADARFYADNEDDYRLAYKLFVKKYGDKFDVGPLQVNVYWQVTRGKRTAAGEDLLDFRTNLSVGADTLKDAMASTNDKALGIGRYHTWSDNDRARLFGERVLAVHQNLMESTKQ</sequence>
<dbReference type="Proteomes" id="UP000253647">
    <property type="component" value="Unassembled WGS sequence"/>
</dbReference>
<protein>
    <recommendedName>
        <fullName evidence="3">Lytic transglycosylase domain-containing protein</fullName>
    </recommendedName>
</protein>
<dbReference type="InterPro" id="IPR023346">
    <property type="entry name" value="Lysozyme-like_dom_sf"/>
</dbReference>
<dbReference type="AlphaFoldDB" id="A0A368X6V8"/>
<reference evidence="1 2" key="1">
    <citation type="submission" date="2018-07" db="EMBL/GenBank/DDBJ databases">
        <title>Freshwater and sediment microbial communities from various areas in North America, analyzing microbe dynamics in response to fracking.</title>
        <authorList>
            <person name="Lamendella R."/>
        </authorList>
    </citation>
    <scope>NUCLEOTIDE SEQUENCE [LARGE SCALE GENOMIC DNA]</scope>
    <source>
        <strain evidence="1 2">105B</strain>
    </source>
</reference>
<evidence type="ECO:0000313" key="2">
    <source>
        <dbReference type="Proteomes" id="UP000253647"/>
    </source>
</evidence>
<name>A0A368X6V8_MARNT</name>
<evidence type="ECO:0008006" key="3">
    <source>
        <dbReference type="Google" id="ProtNLM"/>
    </source>
</evidence>
<dbReference type="SUPFAM" id="SSF53955">
    <property type="entry name" value="Lysozyme-like"/>
    <property type="match status" value="1"/>
</dbReference>
<proteinExistence type="predicted"/>
<accession>A0A368X6V8</accession>
<comment type="caution">
    <text evidence="1">The sequence shown here is derived from an EMBL/GenBank/DDBJ whole genome shotgun (WGS) entry which is preliminary data.</text>
</comment>
<organism evidence="1 2">
    <name type="scientific">Marinobacter nauticus</name>
    <name type="common">Marinobacter hydrocarbonoclasticus</name>
    <name type="synonym">Marinobacter aquaeolei</name>
    <dbReference type="NCBI Taxonomy" id="2743"/>
    <lineage>
        <taxon>Bacteria</taxon>
        <taxon>Pseudomonadati</taxon>
        <taxon>Pseudomonadota</taxon>
        <taxon>Gammaproteobacteria</taxon>
        <taxon>Pseudomonadales</taxon>
        <taxon>Marinobacteraceae</taxon>
        <taxon>Marinobacter</taxon>
    </lineage>
</organism>
<dbReference type="EMBL" id="QPJI01000020">
    <property type="protein sequence ID" value="RCW62926.1"/>
    <property type="molecule type" value="Genomic_DNA"/>
</dbReference>
<evidence type="ECO:0000313" key="1">
    <source>
        <dbReference type="EMBL" id="RCW62926.1"/>
    </source>
</evidence>
<gene>
    <name evidence="1" type="ORF">DET61_12048</name>
</gene>